<sequence>MTNVSPIFRTTHSLLPIRTYISTVGRAAVAVSHHPTTPEGSHPRYPAASVARCAVKRSSLARGCTSGQQSFWRASTAGLLRVFCLLPTPTVPYHSGHGSLFS</sequence>
<reference evidence="1 2" key="1">
    <citation type="journal article" date="2024" name="Commun. Biol.">
        <title>Comparative genomic analysis of thermophilic fungi reveals convergent evolutionary adaptations and gene losses.</title>
        <authorList>
            <person name="Steindorff A.S."/>
            <person name="Aguilar-Pontes M.V."/>
            <person name="Robinson A.J."/>
            <person name="Andreopoulos B."/>
            <person name="LaButti K."/>
            <person name="Kuo A."/>
            <person name="Mondo S."/>
            <person name="Riley R."/>
            <person name="Otillar R."/>
            <person name="Haridas S."/>
            <person name="Lipzen A."/>
            <person name="Grimwood J."/>
            <person name="Schmutz J."/>
            <person name="Clum A."/>
            <person name="Reid I.D."/>
            <person name="Moisan M.C."/>
            <person name="Butler G."/>
            <person name="Nguyen T.T.M."/>
            <person name="Dewar K."/>
            <person name="Conant G."/>
            <person name="Drula E."/>
            <person name="Henrissat B."/>
            <person name="Hansel C."/>
            <person name="Singer S."/>
            <person name="Hutchinson M.I."/>
            <person name="de Vries R.P."/>
            <person name="Natvig D.O."/>
            <person name="Powell A.J."/>
            <person name="Tsang A."/>
            <person name="Grigoriev I.V."/>
        </authorList>
    </citation>
    <scope>NUCLEOTIDE SEQUENCE [LARGE SCALE GENOMIC DNA]</scope>
    <source>
        <strain evidence="1 2">ATCC 24622</strain>
    </source>
</reference>
<protein>
    <submittedName>
        <fullName evidence="1">Uncharacterized protein</fullName>
    </submittedName>
</protein>
<dbReference type="EMBL" id="JAZHXJ010003489">
    <property type="protein sequence ID" value="KAL1835130.1"/>
    <property type="molecule type" value="Genomic_DNA"/>
</dbReference>
<organism evidence="1 2">
    <name type="scientific">Phialemonium thermophilum</name>
    <dbReference type="NCBI Taxonomy" id="223376"/>
    <lineage>
        <taxon>Eukaryota</taxon>
        <taxon>Fungi</taxon>
        <taxon>Dikarya</taxon>
        <taxon>Ascomycota</taxon>
        <taxon>Pezizomycotina</taxon>
        <taxon>Sordariomycetes</taxon>
        <taxon>Sordariomycetidae</taxon>
        <taxon>Cephalothecales</taxon>
        <taxon>Cephalothecaceae</taxon>
        <taxon>Phialemonium</taxon>
    </lineage>
</organism>
<comment type="caution">
    <text evidence="1">The sequence shown here is derived from an EMBL/GenBank/DDBJ whole genome shotgun (WGS) entry which is preliminary data.</text>
</comment>
<accession>A0ABR3UZW0</accession>
<gene>
    <name evidence="1" type="ORF">VTK73DRAFT_6197</name>
</gene>
<keyword evidence="2" id="KW-1185">Reference proteome</keyword>
<evidence type="ECO:0000313" key="2">
    <source>
        <dbReference type="Proteomes" id="UP001586593"/>
    </source>
</evidence>
<evidence type="ECO:0000313" key="1">
    <source>
        <dbReference type="EMBL" id="KAL1835130.1"/>
    </source>
</evidence>
<proteinExistence type="predicted"/>
<name>A0ABR3UZW0_9PEZI</name>
<dbReference type="Proteomes" id="UP001586593">
    <property type="component" value="Unassembled WGS sequence"/>
</dbReference>